<evidence type="ECO:0000256" key="4">
    <source>
        <dbReference type="ARBA" id="ARBA00022729"/>
    </source>
</evidence>
<dbReference type="CDD" id="cd01005">
    <property type="entry name" value="PBP2_CysP"/>
    <property type="match status" value="1"/>
</dbReference>
<dbReference type="PANTHER" id="PTHR30368">
    <property type="entry name" value="SULFATE-BINDING PROTEIN"/>
    <property type="match status" value="1"/>
</dbReference>
<dbReference type="RefSeq" id="WP_190895886.1">
    <property type="nucleotide sequence ID" value="NZ_JACJTE010000027.1"/>
</dbReference>
<evidence type="ECO:0000256" key="2">
    <source>
        <dbReference type="ARBA" id="ARBA00006099"/>
    </source>
</evidence>
<dbReference type="Gene3D" id="3.40.190.10">
    <property type="entry name" value="Periplasmic binding protein-like II"/>
    <property type="match status" value="2"/>
</dbReference>
<keyword evidence="5" id="KW-0574">Periplasm</keyword>
<feature type="transmembrane region" description="Helical" evidence="6">
    <location>
        <begin position="49"/>
        <end position="68"/>
    </location>
</feature>
<sequence>MSLWQRPLKRLQAMSYDKLLLFTRGYANETLRERIYAEHKTNRFRLNSLKSFVSLFLVGTVLSVTLAACSGGTGSNSSTEAPTANPVAATKDNVELTLVSFAVTKAAHEAIIPKFVEQWKKDHNQTVVFKQSYGGSGSQTRAVIDGLEADIVHLALAGDTQKIEKAGLIQPGWEKEVPNNAIVSKSVAALITRPGNPKGIKTWEDLAKDDIKLITADPKTSGIAKWNFLALWNSVIKTGGDEAKATEFVTKVFNNVPILTKDAREATDTFAKQGQGDALINYENEIILAQQKGEKVEYVVPDVNISIDNPIAVVDKNVDKHGNREVAEGFVKFLYTPEAQEEFVKLGFRPANEQVAQTKAATDKFPKVKTLGTVSDFGGWEAIDQKFFADGGVFDKIQAQKKR</sequence>
<evidence type="ECO:0000256" key="1">
    <source>
        <dbReference type="ARBA" id="ARBA00004418"/>
    </source>
</evidence>
<evidence type="ECO:0000256" key="6">
    <source>
        <dbReference type="SAM" id="Phobius"/>
    </source>
</evidence>
<dbReference type="InterPro" id="IPR005669">
    <property type="entry name" value="Thiosulph/SO4-bd"/>
</dbReference>
<dbReference type="Pfam" id="PF13531">
    <property type="entry name" value="SBP_bac_11"/>
    <property type="match status" value="1"/>
</dbReference>
<comment type="caution">
    <text evidence="7">The sequence shown here is derived from an EMBL/GenBank/DDBJ whole genome shotgun (WGS) entry which is preliminary data.</text>
</comment>
<comment type="subcellular location">
    <subcellularLocation>
        <location evidence="1">Periplasm</location>
    </subcellularLocation>
</comment>
<dbReference type="Proteomes" id="UP000604661">
    <property type="component" value="Unassembled WGS sequence"/>
</dbReference>
<organism evidence="7 8">
    <name type="scientific">Nostoc linckia FACHB-391</name>
    <dbReference type="NCBI Taxonomy" id="2692906"/>
    <lineage>
        <taxon>Bacteria</taxon>
        <taxon>Bacillati</taxon>
        <taxon>Cyanobacteriota</taxon>
        <taxon>Cyanophyceae</taxon>
        <taxon>Nostocales</taxon>
        <taxon>Nostocaceae</taxon>
        <taxon>Nostoc</taxon>
    </lineage>
</organism>
<dbReference type="EMBL" id="JACJTE010000027">
    <property type="protein sequence ID" value="MBD2563250.1"/>
    <property type="molecule type" value="Genomic_DNA"/>
</dbReference>
<keyword evidence="6" id="KW-1133">Transmembrane helix</keyword>
<reference evidence="7 8" key="1">
    <citation type="journal article" date="2020" name="ISME J.">
        <title>Comparative genomics reveals insights into cyanobacterial evolution and habitat adaptation.</title>
        <authorList>
            <person name="Chen M.Y."/>
            <person name="Teng W.K."/>
            <person name="Zhao L."/>
            <person name="Hu C.X."/>
            <person name="Zhou Y.K."/>
            <person name="Han B.P."/>
            <person name="Song L.R."/>
            <person name="Shu W.S."/>
        </authorList>
    </citation>
    <scope>NUCLEOTIDE SEQUENCE [LARGE SCALE GENOMIC DNA]</scope>
    <source>
        <strain evidence="7 8">FACHB-391</strain>
    </source>
</reference>
<gene>
    <name evidence="7" type="ORF">H6G95_22045</name>
</gene>
<evidence type="ECO:0000256" key="5">
    <source>
        <dbReference type="ARBA" id="ARBA00022764"/>
    </source>
</evidence>
<keyword evidence="6" id="KW-0812">Transmembrane</keyword>
<keyword evidence="8" id="KW-1185">Reference proteome</keyword>
<keyword evidence="4" id="KW-0732">Signal</keyword>
<dbReference type="SUPFAM" id="SSF53850">
    <property type="entry name" value="Periplasmic binding protein-like II"/>
    <property type="match status" value="1"/>
</dbReference>
<evidence type="ECO:0000256" key="3">
    <source>
        <dbReference type="ARBA" id="ARBA00022448"/>
    </source>
</evidence>
<evidence type="ECO:0000313" key="8">
    <source>
        <dbReference type="Proteomes" id="UP000604661"/>
    </source>
</evidence>
<dbReference type="NCBIfam" id="TIGR00971">
    <property type="entry name" value="3a0106s03"/>
    <property type="match status" value="1"/>
</dbReference>
<evidence type="ECO:0000313" key="7">
    <source>
        <dbReference type="EMBL" id="MBD2563250.1"/>
    </source>
</evidence>
<comment type="similarity">
    <text evidence="2">Belongs to the prokaryotic sulfate-binding protein family.</text>
</comment>
<protein>
    <submittedName>
        <fullName evidence="7">Sulfate ABC transporter substrate-binding protein</fullName>
    </submittedName>
</protein>
<keyword evidence="3" id="KW-0813">Transport</keyword>
<keyword evidence="6" id="KW-0472">Membrane</keyword>
<proteinExistence type="inferred from homology"/>
<accession>A0ABR8EZY4</accession>
<dbReference type="PANTHER" id="PTHR30368:SF2">
    <property type="entry name" value="SULFATE-BINDING PROTEIN"/>
    <property type="match status" value="1"/>
</dbReference>
<name>A0ABR8EZY4_NOSLI</name>